<protein>
    <submittedName>
        <fullName evidence="4">ABC-type uncharacterized transport system</fullName>
    </submittedName>
</protein>
<sequence>MKKIKEMFQSPQSRYGTYSMVITAVVIAIVIVINMIAGQLPDSMKSIDLSGNSLYEITKTSKKLLKNLDKEVQIHVLSEKSSTDERIQTFIEKYAALSNKVKVDWVDPVLHPSAVTEYEAQENSVVVECKDTEKKMVIPFTDIIVYDEMSYYTTGSMTESEFDAEGQLTGAINYVTSDTSKTIYRTTGHGEATFSTTITDLMGKSNFTISELNLMMNNKIPDDCDLLVLYAPASDLTADEKTLITDYLTNGGEVLFIMGDTQNETPNLDALMKTYGMEKVDGYIADTTRCYQGNPYYIFPEITASGEMADGLSSKMVLLINALGFNTADPERDTITVDSFMTTSSNGYAVTEDKETQGTYTLGAVATEDESRFTVISAATMIDANVTDSFSTLENTTLFMNAVTSNFDDVDNLSIEAKSLETTFNTMQHTGLLGLAAIIGVPVLIVIFGFVRWLKRRKA</sequence>
<keyword evidence="1" id="KW-0472">Membrane</keyword>
<keyword evidence="1" id="KW-1133">Transmembrane helix</keyword>
<dbReference type="EMBL" id="CACRTG010000001">
    <property type="protein sequence ID" value="VYS80280.1"/>
    <property type="molecule type" value="Genomic_DNA"/>
</dbReference>
<dbReference type="Pfam" id="PF23357">
    <property type="entry name" value="DUF7088"/>
    <property type="match status" value="1"/>
</dbReference>
<reference evidence="4" key="1">
    <citation type="submission" date="2019-11" db="EMBL/GenBank/DDBJ databases">
        <authorList>
            <person name="Feng L."/>
        </authorList>
    </citation>
    <scope>NUCLEOTIDE SEQUENCE</scope>
    <source>
        <strain evidence="4">CnexileLFYP112</strain>
    </source>
</reference>
<keyword evidence="1" id="KW-0812">Transmembrane</keyword>
<evidence type="ECO:0000256" key="1">
    <source>
        <dbReference type="SAM" id="Phobius"/>
    </source>
</evidence>
<gene>
    <name evidence="4" type="ORF">CNLFYP112_00167</name>
</gene>
<dbReference type="InterPro" id="IPR055396">
    <property type="entry name" value="DUF7088"/>
</dbReference>
<dbReference type="AlphaFoldDB" id="A0A6N2RKW9"/>
<feature type="transmembrane region" description="Helical" evidence="1">
    <location>
        <begin position="432"/>
        <end position="454"/>
    </location>
</feature>
<dbReference type="InterPro" id="IPR019196">
    <property type="entry name" value="ABC_transp_unknown"/>
</dbReference>
<organism evidence="4">
    <name type="scientific">[Clostridium] nexile</name>
    <dbReference type="NCBI Taxonomy" id="29361"/>
    <lineage>
        <taxon>Bacteria</taxon>
        <taxon>Bacillati</taxon>
        <taxon>Bacillota</taxon>
        <taxon>Clostridia</taxon>
        <taxon>Lachnospirales</taxon>
        <taxon>Lachnospiraceae</taxon>
        <taxon>Tyzzerella</taxon>
    </lineage>
</organism>
<feature type="domain" description="DUF7088" evidence="3">
    <location>
        <begin position="52"/>
        <end position="139"/>
    </location>
</feature>
<feature type="domain" description="ABC-type uncharacterised transport system" evidence="2">
    <location>
        <begin position="181"/>
        <end position="291"/>
    </location>
</feature>
<feature type="transmembrane region" description="Helical" evidence="1">
    <location>
        <begin position="21"/>
        <end position="40"/>
    </location>
</feature>
<evidence type="ECO:0000259" key="2">
    <source>
        <dbReference type="Pfam" id="PF09822"/>
    </source>
</evidence>
<accession>A0A6N2RKW9</accession>
<evidence type="ECO:0000313" key="4">
    <source>
        <dbReference type="EMBL" id="VYS80280.1"/>
    </source>
</evidence>
<evidence type="ECO:0000259" key="3">
    <source>
        <dbReference type="Pfam" id="PF23357"/>
    </source>
</evidence>
<name>A0A6N2RKW9_9FIRM</name>
<dbReference type="Pfam" id="PF09822">
    <property type="entry name" value="ABC_transp_aux"/>
    <property type="match status" value="1"/>
</dbReference>
<proteinExistence type="predicted"/>